<feature type="transmembrane region" description="Helical" evidence="14">
    <location>
        <begin position="163"/>
        <end position="183"/>
    </location>
</feature>
<dbReference type="InterPro" id="IPR036834">
    <property type="entry name" value="Bcl-2-like_sf"/>
</dbReference>
<dbReference type="EC" id="2.3.1.255" evidence="6"/>
<evidence type="ECO:0000256" key="3">
    <source>
        <dbReference type="ARBA" id="ARBA00022703"/>
    </source>
</evidence>
<comment type="catalytic activity">
    <reaction evidence="11">
        <text>N-terminal L-cysteinyl-[protein] + acetyl-CoA = N-terminal N(alpha)-acetyl-L-cysteinyl-[protein] + CoA + H(+)</text>
        <dbReference type="Rhea" id="RHEA:50512"/>
        <dbReference type="Rhea" id="RHEA-COMP:12707"/>
        <dbReference type="Rhea" id="RHEA-COMP:12708"/>
        <dbReference type="ChEBI" id="CHEBI:15378"/>
        <dbReference type="ChEBI" id="CHEBI:57287"/>
        <dbReference type="ChEBI" id="CHEBI:57288"/>
        <dbReference type="ChEBI" id="CHEBI:65250"/>
        <dbReference type="ChEBI" id="CHEBI:133372"/>
        <dbReference type="EC" id="2.3.1.255"/>
    </reaction>
</comment>
<dbReference type="GO" id="GO:1990190">
    <property type="term" value="F:protein-N-terminal-glutamate acetyltransferase activity"/>
    <property type="evidence" value="ECO:0007669"/>
    <property type="project" value="TreeGrafter"/>
</dbReference>
<evidence type="ECO:0000256" key="10">
    <source>
        <dbReference type="ARBA" id="ARBA00048236"/>
    </source>
</evidence>
<evidence type="ECO:0000256" key="6">
    <source>
        <dbReference type="ARBA" id="ARBA00026110"/>
    </source>
</evidence>
<dbReference type="SUPFAM" id="SSF55729">
    <property type="entry name" value="Acyl-CoA N-acyltransferases (Nat)"/>
    <property type="match status" value="1"/>
</dbReference>
<dbReference type="PROSITE" id="PS51186">
    <property type="entry name" value="GNAT"/>
    <property type="match status" value="1"/>
</dbReference>
<accession>A0A7R9BGK7</accession>
<evidence type="ECO:0000313" key="16">
    <source>
        <dbReference type="EMBL" id="CAD7274762.1"/>
    </source>
</evidence>
<dbReference type="GO" id="GO:0031415">
    <property type="term" value="C:NatA complex"/>
    <property type="evidence" value="ECO:0007669"/>
    <property type="project" value="InterPro"/>
</dbReference>
<dbReference type="FunFam" id="3.40.630.30:FF:000101">
    <property type="entry name" value="N-alpha-acetyltransferase 10"/>
    <property type="match status" value="1"/>
</dbReference>
<keyword evidence="17" id="KW-1185">Reference proteome</keyword>
<comment type="catalytic activity">
    <reaction evidence="9">
        <text>N-terminal glycyl-[protein] + acetyl-CoA = N-terminal N(alpha)-acetylglycyl-[protein] + CoA + H(+)</text>
        <dbReference type="Rhea" id="RHEA:50496"/>
        <dbReference type="Rhea" id="RHEA-COMP:12666"/>
        <dbReference type="Rhea" id="RHEA-COMP:12700"/>
        <dbReference type="ChEBI" id="CHEBI:15378"/>
        <dbReference type="ChEBI" id="CHEBI:57287"/>
        <dbReference type="ChEBI" id="CHEBI:57288"/>
        <dbReference type="ChEBI" id="CHEBI:64723"/>
        <dbReference type="ChEBI" id="CHEBI:133369"/>
        <dbReference type="EC" id="2.3.1.255"/>
    </reaction>
</comment>
<dbReference type="PANTHER" id="PTHR23091:SF4">
    <property type="entry name" value="N-TERMINAL AMINO-ACID N(ALPHA)-ACETYLTRANSFERASE NATA"/>
    <property type="match status" value="1"/>
</dbReference>
<evidence type="ECO:0000256" key="7">
    <source>
        <dbReference type="ARBA" id="ARBA00047491"/>
    </source>
</evidence>
<evidence type="ECO:0000256" key="2">
    <source>
        <dbReference type="ARBA" id="ARBA00022679"/>
    </source>
</evidence>
<dbReference type="InterPro" id="IPR000182">
    <property type="entry name" value="GNAT_dom"/>
</dbReference>
<dbReference type="GO" id="GO:0042981">
    <property type="term" value="P:regulation of apoptotic process"/>
    <property type="evidence" value="ECO:0007669"/>
    <property type="project" value="InterPro"/>
</dbReference>
<comment type="similarity">
    <text evidence="1">Belongs to the Bcl-2 family.</text>
</comment>
<dbReference type="EMBL" id="OA882334">
    <property type="protein sequence ID" value="CAD7274762.1"/>
    <property type="molecule type" value="Genomic_DNA"/>
</dbReference>
<keyword evidence="14" id="KW-0812">Transmembrane</keyword>
<dbReference type="InterPro" id="IPR016181">
    <property type="entry name" value="Acyl_CoA_acyltransferase"/>
</dbReference>
<comment type="catalytic activity">
    <reaction evidence="10">
        <text>N-terminal L-alanyl-[protein] + acetyl-CoA = N-terminal N(alpha)-acetyl-L-alanyl-[protein] + CoA + H(+)</text>
        <dbReference type="Rhea" id="RHEA:50500"/>
        <dbReference type="Rhea" id="RHEA-COMP:12701"/>
        <dbReference type="Rhea" id="RHEA-COMP:12702"/>
        <dbReference type="ChEBI" id="CHEBI:15378"/>
        <dbReference type="ChEBI" id="CHEBI:57287"/>
        <dbReference type="ChEBI" id="CHEBI:57288"/>
        <dbReference type="ChEBI" id="CHEBI:64718"/>
        <dbReference type="ChEBI" id="CHEBI:83683"/>
        <dbReference type="EC" id="2.3.1.255"/>
    </reaction>
</comment>
<dbReference type="Gene3D" id="1.10.437.10">
    <property type="entry name" value="Blc2-like"/>
    <property type="match status" value="1"/>
</dbReference>
<dbReference type="EMBL" id="CAJPEX010000297">
    <property type="protein sequence ID" value="CAG0914914.1"/>
    <property type="molecule type" value="Genomic_DNA"/>
</dbReference>
<evidence type="ECO:0000256" key="12">
    <source>
        <dbReference type="ARBA" id="ARBA00049434"/>
    </source>
</evidence>
<dbReference type="PROSITE" id="PS50062">
    <property type="entry name" value="BCL2_FAMILY"/>
    <property type="match status" value="1"/>
</dbReference>
<dbReference type="GO" id="GO:0006915">
    <property type="term" value="P:apoptotic process"/>
    <property type="evidence" value="ECO:0007669"/>
    <property type="project" value="UniProtKB-KW"/>
</dbReference>
<feature type="region of interest" description="Disordered" evidence="13">
    <location>
        <begin position="35"/>
        <end position="55"/>
    </location>
</feature>
<evidence type="ECO:0000256" key="13">
    <source>
        <dbReference type="SAM" id="MobiDB-lite"/>
    </source>
</evidence>
<dbReference type="InterPro" id="IPR046371">
    <property type="entry name" value="Bcl-2_BH1-3"/>
</dbReference>
<dbReference type="Gene3D" id="3.40.630.30">
    <property type="match status" value="1"/>
</dbReference>
<evidence type="ECO:0000256" key="9">
    <source>
        <dbReference type="ARBA" id="ARBA00047954"/>
    </source>
</evidence>
<organism evidence="16">
    <name type="scientific">Notodromas monacha</name>
    <dbReference type="NCBI Taxonomy" id="399045"/>
    <lineage>
        <taxon>Eukaryota</taxon>
        <taxon>Metazoa</taxon>
        <taxon>Ecdysozoa</taxon>
        <taxon>Arthropoda</taxon>
        <taxon>Crustacea</taxon>
        <taxon>Oligostraca</taxon>
        <taxon>Ostracoda</taxon>
        <taxon>Podocopa</taxon>
        <taxon>Podocopida</taxon>
        <taxon>Cypridocopina</taxon>
        <taxon>Cypridoidea</taxon>
        <taxon>Cyprididae</taxon>
        <taxon>Notodromas</taxon>
    </lineage>
</organism>
<dbReference type="GO" id="GO:1990189">
    <property type="term" value="F:protein N-terminal-serine acetyltransferase activity"/>
    <property type="evidence" value="ECO:0007669"/>
    <property type="project" value="TreeGrafter"/>
</dbReference>
<keyword evidence="14" id="KW-1133">Transmembrane helix</keyword>
<dbReference type="CDD" id="cd04301">
    <property type="entry name" value="NAT_SF"/>
    <property type="match status" value="1"/>
</dbReference>
<comment type="catalytic activity">
    <reaction evidence="7">
        <text>N-terminal L-seryl-[protein] + acetyl-CoA = N-terminal N(alpha)-acetyl-L-seryl-[protein] + CoA + H(+)</text>
        <dbReference type="Rhea" id="RHEA:50504"/>
        <dbReference type="Rhea" id="RHEA-COMP:12703"/>
        <dbReference type="Rhea" id="RHEA-COMP:12704"/>
        <dbReference type="ChEBI" id="CHEBI:15378"/>
        <dbReference type="ChEBI" id="CHEBI:57287"/>
        <dbReference type="ChEBI" id="CHEBI:57288"/>
        <dbReference type="ChEBI" id="CHEBI:64738"/>
        <dbReference type="ChEBI" id="CHEBI:83690"/>
        <dbReference type="EC" id="2.3.1.255"/>
    </reaction>
</comment>
<protein>
    <recommendedName>
        <fullName evidence="6">N-terminal amino-acid N(alpha)-acetyltransferase NatA</fullName>
        <ecNumber evidence="6">2.3.1.255</ecNumber>
    </recommendedName>
</protein>
<sequence length="427" mass="49115">MQIYQQIYLRQCIPPPKAANSRPITFRIMTVPEFPTAARRRREPEPSHSSWRTRPRHGEVFADEVAQEGEFLVSNFVLSELRSRDLAQLCPRDEQAAARRPAGWARDDNDLRVIAMQYAESRERRHARAIAEGVAIESLTPTRFQSMCDELFAPPAGITRERIIVLFFFMADLAALAVGQRFYTIYSSLMNWSANYVRYRVCGWVYERGGWDRVLNRSSNLVLKWCGIVTLCLVSAAAWVFMIFQPNDLINMQHCNLLCLPENYQMKYYFYHGLSWPQLSFVAEDEAGRIVGYVLAKMDEDSDDDPHGHITSLAVKRSHRRLGLAQKLMDQTARVMIESFNAKYVSLHVRRTNRAALSLYSNMLKFTILEVEPKYYADGEDAFAMKRDLVSFAQQHNIVPAEPSTFFLMKGDDKRKNKDEATPAAVD</sequence>
<dbReference type="InterPro" id="IPR045047">
    <property type="entry name" value="Ard1-like"/>
</dbReference>
<comment type="catalytic activity">
    <reaction evidence="12">
        <text>N-terminal L-threonyl-[protein] + acetyl-CoA = N-terminal N(alpha)-acetyl-L-threonyl-[protein] + CoA + H(+)</text>
        <dbReference type="Rhea" id="RHEA:50516"/>
        <dbReference type="Rhea" id="RHEA-COMP:12709"/>
        <dbReference type="Rhea" id="RHEA-COMP:12710"/>
        <dbReference type="ChEBI" id="CHEBI:15378"/>
        <dbReference type="ChEBI" id="CHEBI:57287"/>
        <dbReference type="ChEBI" id="CHEBI:57288"/>
        <dbReference type="ChEBI" id="CHEBI:64739"/>
        <dbReference type="ChEBI" id="CHEBI:133375"/>
        <dbReference type="EC" id="2.3.1.255"/>
    </reaction>
</comment>
<keyword evidence="2" id="KW-0808">Transferase</keyword>
<dbReference type="SUPFAM" id="SSF56854">
    <property type="entry name" value="Bcl-2 inhibitors of programmed cell death"/>
    <property type="match status" value="1"/>
</dbReference>
<evidence type="ECO:0000256" key="8">
    <source>
        <dbReference type="ARBA" id="ARBA00047805"/>
    </source>
</evidence>
<keyword evidence="3" id="KW-0053">Apoptosis</keyword>
<keyword evidence="14" id="KW-0472">Membrane</keyword>
<evidence type="ECO:0000313" key="17">
    <source>
        <dbReference type="Proteomes" id="UP000678499"/>
    </source>
</evidence>
<evidence type="ECO:0000256" key="1">
    <source>
        <dbReference type="ARBA" id="ARBA00009458"/>
    </source>
</evidence>
<dbReference type="Pfam" id="PF00452">
    <property type="entry name" value="Bcl-2"/>
    <property type="match status" value="1"/>
</dbReference>
<gene>
    <name evidence="16" type="ORF">NMOB1V02_LOCUS2583</name>
</gene>
<keyword evidence="4" id="KW-0012">Acyltransferase</keyword>
<evidence type="ECO:0000256" key="4">
    <source>
        <dbReference type="ARBA" id="ARBA00023315"/>
    </source>
</evidence>
<proteinExistence type="inferred from homology"/>
<dbReference type="OrthoDB" id="25586at2759"/>
<reference evidence="16" key="1">
    <citation type="submission" date="2020-11" db="EMBL/GenBank/DDBJ databases">
        <authorList>
            <person name="Tran Van P."/>
        </authorList>
    </citation>
    <scope>NUCLEOTIDE SEQUENCE</scope>
</reference>
<dbReference type="Pfam" id="PF00583">
    <property type="entry name" value="Acetyltransf_1"/>
    <property type="match status" value="1"/>
</dbReference>
<evidence type="ECO:0000256" key="5">
    <source>
        <dbReference type="ARBA" id="ARBA00025786"/>
    </source>
</evidence>
<evidence type="ECO:0000259" key="15">
    <source>
        <dbReference type="PROSITE" id="PS51186"/>
    </source>
</evidence>
<evidence type="ECO:0000256" key="14">
    <source>
        <dbReference type="SAM" id="Phobius"/>
    </source>
</evidence>
<feature type="domain" description="N-acetyltransferase" evidence="15">
    <location>
        <begin position="239"/>
        <end position="390"/>
    </location>
</feature>
<name>A0A7R9BGK7_9CRUS</name>
<dbReference type="InterPro" id="IPR002475">
    <property type="entry name" value="Bcl2-like"/>
</dbReference>
<dbReference type="Proteomes" id="UP000678499">
    <property type="component" value="Unassembled WGS sequence"/>
</dbReference>
<dbReference type="PANTHER" id="PTHR23091">
    <property type="entry name" value="N-TERMINAL ACETYLTRANSFERASE"/>
    <property type="match status" value="1"/>
</dbReference>
<comment type="catalytic activity">
    <reaction evidence="8">
        <text>N-terminal L-valyl-[protein] + acetyl-CoA = N-terminal N(alpha)-acetyl-L-valyl-[protein] + CoA + H(+)</text>
        <dbReference type="Rhea" id="RHEA:50508"/>
        <dbReference type="Rhea" id="RHEA-COMP:12705"/>
        <dbReference type="Rhea" id="RHEA-COMP:12706"/>
        <dbReference type="ChEBI" id="CHEBI:15378"/>
        <dbReference type="ChEBI" id="CHEBI:57287"/>
        <dbReference type="ChEBI" id="CHEBI:57288"/>
        <dbReference type="ChEBI" id="CHEBI:64741"/>
        <dbReference type="ChEBI" id="CHEBI:133371"/>
        <dbReference type="EC" id="2.3.1.255"/>
    </reaction>
</comment>
<feature type="transmembrane region" description="Helical" evidence="14">
    <location>
        <begin position="222"/>
        <end position="244"/>
    </location>
</feature>
<comment type="similarity">
    <text evidence="5">Belongs to the acetyltransferase family. ARD1 subfamily.</text>
</comment>
<evidence type="ECO:0000256" key="11">
    <source>
        <dbReference type="ARBA" id="ARBA00049266"/>
    </source>
</evidence>
<dbReference type="AlphaFoldDB" id="A0A7R9BGK7"/>